<evidence type="ECO:0000313" key="3">
    <source>
        <dbReference type="Proteomes" id="UP000054695"/>
    </source>
</evidence>
<evidence type="ECO:0008006" key="4">
    <source>
        <dbReference type="Google" id="ProtNLM"/>
    </source>
</evidence>
<protein>
    <recommendedName>
        <fullName evidence="4">Cellulose synthase operon protein YhjU</fullName>
    </recommendedName>
</protein>
<keyword evidence="3" id="KW-1185">Reference proteome</keyword>
<dbReference type="EMBL" id="LNXU01000032">
    <property type="protein sequence ID" value="KTC71252.1"/>
    <property type="molecule type" value="Genomic_DNA"/>
</dbReference>
<dbReference type="AlphaFoldDB" id="A0A0W0RJL1"/>
<dbReference type="NCBIfam" id="TIGR03368">
    <property type="entry name" value="cellulose_yhjU"/>
    <property type="match status" value="1"/>
</dbReference>
<dbReference type="Pfam" id="PF11658">
    <property type="entry name" value="CBP_BcsG"/>
    <property type="match status" value="1"/>
</dbReference>
<accession>A0A0W0RJL1</accession>
<comment type="caution">
    <text evidence="2">The sequence shown here is derived from an EMBL/GenBank/DDBJ whole genome shotgun (WGS) entry which is preliminary data.</text>
</comment>
<reference evidence="2 3" key="1">
    <citation type="submission" date="2015-11" db="EMBL/GenBank/DDBJ databases">
        <title>Genomic analysis of 38 Legionella species identifies large and diverse effector repertoires.</title>
        <authorList>
            <person name="Burstein D."/>
            <person name="Amaro F."/>
            <person name="Zusman T."/>
            <person name="Lifshitz Z."/>
            <person name="Cohen O."/>
            <person name="Gilbert J.A."/>
            <person name="Pupko T."/>
            <person name="Shuman H.A."/>
            <person name="Segal G."/>
        </authorList>
    </citation>
    <scope>NUCLEOTIDE SEQUENCE [LARGE SCALE GENOMIC DNA]</scope>
    <source>
        <strain evidence="2 3">WIGA</strain>
    </source>
</reference>
<keyword evidence="1" id="KW-0812">Transmembrane</keyword>
<keyword evidence="1" id="KW-0472">Membrane</keyword>
<evidence type="ECO:0000313" key="2">
    <source>
        <dbReference type="EMBL" id="KTC71252.1"/>
    </source>
</evidence>
<dbReference type="PATRIC" id="fig|447.4.peg.3010"/>
<dbReference type="STRING" id="447.Lboz_2829"/>
<feature type="transmembrane region" description="Helical" evidence="1">
    <location>
        <begin position="138"/>
        <end position="157"/>
    </location>
</feature>
<sequence length="576" mass="65125">MPALCERILISQLGISIYQLFYYGQRIVMMETVQTQEKIPVKWRDINGWNYYFLLKFALLWGGYLNFHPFINLVFLAFLLFPLPSTFLHRCRNWIAIPIGIALFYHDTWLPGLSSIMSQGTNLFAFSSNYLLELLNRFINWQLLGMAFILLVAYLFLSQWIRITTFTVIALIWLNILTLTGPAISLLPVESKTATNNVQAGTEANTSETTELNSNLPPTNENLNRYLNQFYEQQKGLHTVFPSSLSADALPFDIILIQVCSLAWADIDAVHLRDHPLWSKFDILFNQFNSAASYSGPAAIRLLRASCGETPHAGLYKPVAENCYILDNLAKLGFSPEMMLDHEGEFGDFLKEIKEYGGLEDVPLMSRAGIRPDLVSFDGKLLSDDGQLLDKWLKQQNDSSKKRNATYYNEISLHDGNTFIGENSPAPYGTRAKKLFDQTMNFFTALENSGRKAVVVFIPEHGANLVGDKLQMPGLRDIPSPSITHVPVGIKFIGLKTKPTQIQINDPSSYLAISELIARLVDGKIFNQENVNLETLTKNLPKTPFVSSNEGVTVMKYQDKFYILLKGDTNWVPYPQ</sequence>
<dbReference type="Proteomes" id="UP000054695">
    <property type="component" value="Unassembled WGS sequence"/>
</dbReference>
<feature type="transmembrane region" description="Helical" evidence="1">
    <location>
        <begin position="70"/>
        <end position="88"/>
    </location>
</feature>
<keyword evidence="1" id="KW-1133">Transmembrane helix</keyword>
<feature type="transmembrane region" description="Helical" evidence="1">
    <location>
        <begin position="164"/>
        <end position="187"/>
    </location>
</feature>
<gene>
    <name evidence="2" type="ORF">Lboz_2829</name>
</gene>
<dbReference type="InterPro" id="IPR017744">
    <property type="entry name" value="BcsG"/>
</dbReference>
<organism evidence="2 3">
    <name type="scientific">Legionella bozemanae</name>
    <name type="common">Fluoribacter bozemanae</name>
    <dbReference type="NCBI Taxonomy" id="447"/>
    <lineage>
        <taxon>Bacteria</taxon>
        <taxon>Pseudomonadati</taxon>
        <taxon>Pseudomonadota</taxon>
        <taxon>Gammaproteobacteria</taxon>
        <taxon>Legionellales</taxon>
        <taxon>Legionellaceae</taxon>
        <taxon>Legionella</taxon>
    </lineage>
</organism>
<evidence type="ECO:0000256" key="1">
    <source>
        <dbReference type="SAM" id="Phobius"/>
    </source>
</evidence>
<name>A0A0W0RJL1_LEGBO</name>
<proteinExistence type="predicted"/>
<feature type="transmembrane region" description="Helical" evidence="1">
    <location>
        <begin position="95"/>
        <end position="118"/>
    </location>
</feature>